<sequence>MSINNLLSLIAKVPFDKWLIAALTFGVLYFIRRKMIKSNIFKDNIIKSKLLKHDVVGAVLNNIDNVHFLINKITNDYQILGTYNVETIHLSLRSLEKIKDNLDKLKVLDNPSLEKEIIDYVDEAQYICSSIYNKENELYEKKKSSEHLLLMYDRQYAKLNKEIDDERALTEIRYQFQKEINDFRSKVRALENVYSEYWKKMYKALLENDIKNKQLQDLLHDYSKKEIEAKKFYFKEFTYA</sequence>
<evidence type="ECO:0000313" key="2">
    <source>
        <dbReference type="EMBL" id="OGC45916.1"/>
    </source>
</evidence>
<protein>
    <submittedName>
        <fullName evidence="2">Uncharacterized protein</fullName>
    </submittedName>
</protein>
<name>A0A1F4ULX8_UNCKA</name>
<feature type="transmembrane region" description="Helical" evidence="1">
    <location>
        <begin position="15"/>
        <end position="31"/>
    </location>
</feature>
<keyword evidence="1" id="KW-1133">Transmembrane helix</keyword>
<organism evidence="2 3">
    <name type="scientific">candidate division WWE3 bacterium RBG_19FT_COMBO_34_6</name>
    <dbReference type="NCBI Taxonomy" id="1802612"/>
    <lineage>
        <taxon>Bacteria</taxon>
        <taxon>Katanobacteria</taxon>
    </lineage>
</organism>
<gene>
    <name evidence="2" type="ORF">A2V49_03950</name>
</gene>
<reference evidence="2 3" key="1">
    <citation type="journal article" date="2016" name="Nat. Commun.">
        <title>Thousands of microbial genomes shed light on interconnected biogeochemical processes in an aquifer system.</title>
        <authorList>
            <person name="Anantharaman K."/>
            <person name="Brown C.T."/>
            <person name="Hug L.A."/>
            <person name="Sharon I."/>
            <person name="Castelle C.J."/>
            <person name="Probst A.J."/>
            <person name="Thomas B.C."/>
            <person name="Singh A."/>
            <person name="Wilkins M.J."/>
            <person name="Karaoz U."/>
            <person name="Brodie E.L."/>
            <person name="Williams K.H."/>
            <person name="Hubbard S.S."/>
            <person name="Banfield J.F."/>
        </authorList>
    </citation>
    <scope>NUCLEOTIDE SEQUENCE [LARGE SCALE GENOMIC DNA]</scope>
</reference>
<comment type="caution">
    <text evidence="2">The sequence shown here is derived from an EMBL/GenBank/DDBJ whole genome shotgun (WGS) entry which is preliminary data.</text>
</comment>
<dbReference type="Proteomes" id="UP000178615">
    <property type="component" value="Unassembled WGS sequence"/>
</dbReference>
<accession>A0A1F4ULX8</accession>
<keyword evidence="1" id="KW-0812">Transmembrane</keyword>
<dbReference type="EMBL" id="MEUV01000018">
    <property type="protein sequence ID" value="OGC45916.1"/>
    <property type="molecule type" value="Genomic_DNA"/>
</dbReference>
<evidence type="ECO:0000313" key="3">
    <source>
        <dbReference type="Proteomes" id="UP000178615"/>
    </source>
</evidence>
<keyword evidence="1" id="KW-0472">Membrane</keyword>
<dbReference type="AlphaFoldDB" id="A0A1F4ULX8"/>
<proteinExistence type="predicted"/>
<evidence type="ECO:0000256" key="1">
    <source>
        <dbReference type="SAM" id="Phobius"/>
    </source>
</evidence>